<organism evidence="3 4">
    <name type="scientific">Saccharopolyspora gloriosae</name>
    <dbReference type="NCBI Taxonomy" id="455344"/>
    <lineage>
        <taxon>Bacteria</taxon>
        <taxon>Bacillati</taxon>
        <taxon>Actinomycetota</taxon>
        <taxon>Actinomycetes</taxon>
        <taxon>Pseudonocardiales</taxon>
        <taxon>Pseudonocardiaceae</taxon>
        <taxon>Saccharopolyspora</taxon>
    </lineage>
</organism>
<dbReference type="EMBL" id="JACHIV010000001">
    <property type="protein sequence ID" value="MBB5070431.1"/>
    <property type="molecule type" value="Genomic_DNA"/>
</dbReference>
<dbReference type="InterPro" id="IPR052163">
    <property type="entry name" value="DGC-Regulatory_Protein"/>
</dbReference>
<dbReference type="NCBIfam" id="TIGR00254">
    <property type="entry name" value="GGDEF"/>
    <property type="match status" value="1"/>
</dbReference>
<dbReference type="PANTHER" id="PTHR46663">
    <property type="entry name" value="DIGUANYLATE CYCLASE DGCT-RELATED"/>
    <property type="match status" value="1"/>
</dbReference>
<dbReference type="InterPro" id="IPR000160">
    <property type="entry name" value="GGDEF_dom"/>
</dbReference>
<keyword evidence="4" id="KW-1185">Reference proteome</keyword>
<dbReference type="SMART" id="SM00267">
    <property type="entry name" value="GGDEF"/>
    <property type="match status" value="1"/>
</dbReference>
<gene>
    <name evidence="3" type="ORF">BJ969_003519</name>
</gene>
<name>A0A840NHC4_9PSEU</name>
<dbReference type="SUPFAM" id="SSF55073">
    <property type="entry name" value="Nucleotide cyclase"/>
    <property type="match status" value="1"/>
</dbReference>
<reference evidence="3 4" key="1">
    <citation type="submission" date="2020-08" db="EMBL/GenBank/DDBJ databases">
        <title>Sequencing the genomes of 1000 actinobacteria strains.</title>
        <authorList>
            <person name="Klenk H.-P."/>
        </authorList>
    </citation>
    <scope>NUCLEOTIDE SEQUENCE [LARGE SCALE GENOMIC DNA]</scope>
    <source>
        <strain evidence="3 4">DSM 45582</strain>
    </source>
</reference>
<sequence length="228" mass="24936">MRVSTAQATTVARAWVRTSRSTLAAENSELRRQLQSWQIYIAELERELARASAQAWDTVAEVPVRAVWESIVDSRLAGERERTWVVWADLDQFKRVNDRYGHLAGDAVLRAVARRLEEAFAARSPVVCRLGGDEFGVLARDLDRDADLARFAALMAEPVALPHGCSVLVSASIGLVHAGELAPGVSREDVLRRADADSYAHKPHPVLGAPSPRTRARQLGGDVIGAAR</sequence>
<evidence type="ECO:0000256" key="1">
    <source>
        <dbReference type="SAM" id="Coils"/>
    </source>
</evidence>
<dbReference type="AlphaFoldDB" id="A0A840NHC4"/>
<feature type="domain" description="GGDEF" evidence="2">
    <location>
        <begin position="81"/>
        <end position="217"/>
    </location>
</feature>
<evidence type="ECO:0000259" key="2">
    <source>
        <dbReference type="PROSITE" id="PS50887"/>
    </source>
</evidence>
<proteinExistence type="predicted"/>
<dbReference type="Gene3D" id="3.30.70.270">
    <property type="match status" value="1"/>
</dbReference>
<feature type="coiled-coil region" evidence="1">
    <location>
        <begin position="27"/>
        <end position="61"/>
    </location>
</feature>
<dbReference type="InterPro" id="IPR029787">
    <property type="entry name" value="Nucleotide_cyclase"/>
</dbReference>
<dbReference type="InterPro" id="IPR043128">
    <property type="entry name" value="Rev_trsase/Diguanyl_cyclase"/>
</dbReference>
<dbReference type="RefSeq" id="WP_184479961.1">
    <property type="nucleotide sequence ID" value="NZ_JACHIV010000001.1"/>
</dbReference>
<dbReference type="PROSITE" id="PS50887">
    <property type="entry name" value="GGDEF"/>
    <property type="match status" value="1"/>
</dbReference>
<dbReference type="CDD" id="cd01949">
    <property type="entry name" value="GGDEF"/>
    <property type="match status" value="1"/>
</dbReference>
<protein>
    <submittedName>
        <fullName evidence="3">Diguanylate cyclase (GGDEF)-like protein</fullName>
    </submittedName>
</protein>
<comment type="caution">
    <text evidence="3">The sequence shown here is derived from an EMBL/GenBank/DDBJ whole genome shotgun (WGS) entry which is preliminary data.</text>
</comment>
<dbReference type="Pfam" id="PF00990">
    <property type="entry name" value="GGDEF"/>
    <property type="match status" value="1"/>
</dbReference>
<evidence type="ECO:0000313" key="4">
    <source>
        <dbReference type="Proteomes" id="UP000580474"/>
    </source>
</evidence>
<dbReference type="Proteomes" id="UP000580474">
    <property type="component" value="Unassembled WGS sequence"/>
</dbReference>
<accession>A0A840NHC4</accession>
<evidence type="ECO:0000313" key="3">
    <source>
        <dbReference type="EMBL" id="MBB5070431.1"/>
    </source>
</evidence>
<dbReference type="PANTHER" id="PTHR46663:SF2">
    <property type="entry name" value="GGDEF DOMAIN-CONTAINING PROTEIN"/>
    <property type="match status" value="1"/>
</dbReference>
<keyword evidence="1" id="KW-0175">Coiled coil</keyword>